<dbReference type="SUPFAM" id="SSF50129">
    <property type="entry name" value="GroES-like"/>
    <property type="match status" value="1"/>
</dbReference>
<dbReference type="Gene3D" id="3.90.180.10">
    <property type="entry name" value="Medium-chain alcohol dehydrogenases, catalytic domain"/>
    <property type="match status" value="1"/>
</dbReference>
<keyword evidence="9" id="KW-0560">Oxidoreductase</keyword>
<dbReference type="OrthoDB" id="1923613at2759"/>
<dbReference type="PANTHER" id="PTHR43880:SF9">
    <property type="entry name" value="ALCOHOL DEHYDROGENASE 1"/>
    <property type="match status" value="1"/>
</dbReference>
<keyword evidence="6" id="KW-0963">Cytoplasm</keyword>
<evidence type="ECO:0000256" key="4">
    <source>
        <dbReference type="ARBA" id="ARBA00011738"/>
    </source>
</evidence>
<dbReference type="EMBL" id="SWLB01000007">
    <property type="protein sequence ID" value="KAF3336685.1"/>
    <property type="molecule type" value="Genomic_DNA"/>
</dbReference>
<proteinExistence type="inferred from homology"/>
<evidence type="ECO:0000313" key="13">
    <source>
        <dbReference type="EMBL" id="KAF3336685.1"/>
    </source>
</evidence>
<comment type="subunit">
    <text evidence="4">Homodimer.</text>
</comment>
<name>A0A833R1B3_9POAL</name>
<evidence type="ECO:0000256" key="11">
    <source>
        <dbReference type="ARBA" id="ARBA00049164"/>
    </source>
</evidence>
<protein>
    <recommendedName>
        <fullName evidence="5">alcohol dehydrogenase</fullName>
        <ecNumber evidence="5">1.1.1.1</ecNumber>
    </recommendedName>
</protein>
<comment type="catalytic activity">
    <reaction evidence="11">
        <text>a secondary alcohol + NAD(+) = a ketone + NADH + H(+)</text>
        <dbReference type="Rhea" id="RHEA:10740"/>
        <dbReference type="ChEBI" id="CHEBI:15378"/>
        <dbReference type="ChEBI" id="CHEBI:17087"/>
        <dbReference type="ChEBI" id="CHEBI:35681"/>
        <dbReference type="ChEBI" id="CHEBI:57540"/>
        <dbReference type="ChEBI" id="CHEBI:57945"/>
        <dbReference type="EC" id="1.1.1.1"/>
    </reaction>
</comment>
<comment type="catalytic activity">
    <reaction evidence="12">
        <text>a primary alcohol + NAD(+) = an aldehyde + NADH + H(+)</text>
        <dbReference type="Rhea" id="RHEA:10736"/>
        <dbReference type="ChEBI" id="CHEBI:15378"/>
        <dbReference type="ChEBI" id="CHEBI:15734"/>
        <dbReference type="ChEBI" id="CHEBI:17478"/>
        <dbReference type="ChEBI" id="CHEBI:57540"/>
        <dbReference type="ChEBI" id="CHEBI:57945"/>
        <dbReference type="EC" id="1.1.1.1"/>
    </reaction>
</comment>
<accession>A0A833R1B3</accession>
<dbReference type="Proteomes" id="UP000623129">
    <property type="component" value="Unassembled WGS sequence"/>
</dbReference>
<dbReference type="Gene3D" id="3.40.50.720">
    <property type="entry name" value="NAD(P)-binding Rossmann-like Domain"/>
    <property type="match status" value="1"/>
</dbReference>
<sequence>MCELLRINPDRKVMIGDGQACFSIDDQPIYHFLGTSTFRKYTVVHSGFDATVNVAKPKKGSTVAIFGLRAVGLSLNSLAAPSLSIHLNTQNLCKRLATRTIMFILKYNEN</sequence>
<comment type="similarity">
    <text evidence="3">Belongs to the zinc-containing alcohol dehydrogenase family.</text>
</comment>
<keyword evidence="7" id="KW-0479">Metal-binding</keyword>
<dbReference type="GO" id="GO:0046294">
    <property type="term" value="P:formaldehyde catabolic process"/>
    <property type="evidence" value="ECO:0007669"/>
    <property type="project" value="TreeGrafter"/>
</dbReference>
<evidence type="ECO:0000256" key="1">
    <source>
        <dbReference type="ARBA" id="ARBA00001947"/>
    </source>
</evidence>
<dbReference type="PANTHER" id="PTHR43880">
    <property type="entry name" value="ALCOHOL DEHYDROGENASE"/>
    <property type="match status" value="1"/>
</dbReference>
<keyword evidence="8" id="KW-0862">Zinc</keyword>
<comment type="cofactor">
    <cofactor evidence="1">
        <name>Zn(2+)</name>
        <dbReference type="ChEBI" id="CHEBI:29105"/>
    </cofactor>
</comment>
<evidence type="ECO:0000313" key="14">
    <source>
        <dbReference type="Proteomes" id="UP000623129"/>
    </source>
</evidence>
<dbReference type="GO" id="GO:0005829">
    <property type="term" value="C:cytosol"/>
    <property type="evidence" value="ECO:0007669"/>
    <property type="project" value="TreeGrafter"/>
</dbReference>
<evidence type="ECO:0000256" key="10">
    <source>
        <dbReference type="ARBA" id="ARBA00023027"/>
    </source>
</evidence>
<comment type="caution">
    <text evidence="13">The sequence shown here is derived from an EMBL/GenBank/DDBJ whole genome shotgun (WGS) entry which is preliminary data.</text>
</comment>
<evidence type="ECO:0000256" key="12">
    <source>
        <dbReference type="ARBA" id="ARBA00049243"/>
    </source>
</evidence>
<evidence type="ECO:0000256" key="9">
    <source>
        <dbReference type="ARBA" id="ARBA00023002"/>
    </source>
</evidence>
<dbReference type="GO" id="GO:0008270">
    <property type="term" value="F:zinc ion binding"/>
    <property type="evidence" value="ECO:0007669"/>
    <property type="project" value="TreeGrafter"/>
</dbReference>
<dbReference type="InterPro" id="IPR011032">
    <property type="entry name" value="GroES-like_sf"/>
</dbReference>
<evidence type="ECO:0000256" key="6">
    <source>
        <dbReference type="ARBA" id="ARBA00022490"/>
    </source>
</evidence>
<keyword evidence="10" id="KW-0520">NAD</keyword>
<dbReference type="GO" id="GO:0051903">
    <property type="term" value="F:S-(hydroxymethyl)glutathione dehydrogenase [NAD(P)+] activity"/>
    <property type="evidence" value="ECO:0007669"/>
    <property type="project" value="TreeGrafter"/>
</dbReference>
<evidence type="ECO:0000256" key="8">
    <source>
        <dbReference type="ARBA" id="ARBA00022833"/>
    </source>
</evidence>
<evidence type="ECO:0000256" key="2">
    <source>
        <dbReference type="ARBA" id="ARBA00004496"/>
    </source>
</evidence>
<dbReference type="GO" id="GO:0004022">
    <property type="term" value="F:alcohol dehydrogenase (NAD+) activity"/>
    <property type="evidence" value="ECO:0007669"/>
    <property type="project" value="UniProtKB-EC"/>
</dbReference>
<dbReference type="EC" id="1.1.1.1" evidence="5"/>
<keyword evidence="14" id="KW-1185">Reference proteome</keyword>
<gene>
    <name evidence="13" type="ORF">FCM35_KLT19271</name>
</gene>
<comment type="subcellular location">
    <subcellularLocation>
        <location evidence="2">Cytoplasm</location>
    </subcellularLocation>
</comment>
<evidence type="ECO:0000256" key="7">
    <source>
        <dbReference type="ARBA" id="ARBA00022723"/>
    </source>
</evidence>
<evidence type="ECO:0000256" key="3">
    <source>
        <dbReference type="ARBA" id="ARBA00008072"/>
    </source>
</evidence>
<dbReference type="AlphaFoldDB" id="A0A833R1B3"/>
<evidence type="ECO:0000256" key="5">
    <source>
        <dbReference type="ARBA" id="ARBA00013190"/>
    </source>
</evidence>
<reference evidence="13" key="1">
    <citation type="submission" date="2020-01" db="EMBL/GenBank/DDBJ databases">
        <title>Genome sequence of Kobresia littledalei, the first chromosome-level genome in the family Cyperaceae.</title>
        <authorList>
            <person name="Qu G."/>
        </authorList>
    </citation>
    <scope>NUCLEOTIDE SEQUENCE</scope>
    <source>
        <strain evidence="13">C.B.Clarke</strain>
        <tissue evidence="13">Leaf</tissue>
    </source>
</reference>
<organism evidence="13 14">
    <name type="scientific">Carex littledalei</name>
    <dbReference type="NCBI Taxonomy" id="544730"/>
    <lineage>
        <taxon>Eukaryota</taxon>
        <taxon>Viridiplantae</taxon>
        <taxon>Streptophyta</taxon>
        <taxon>Embryophyta</taxon>
        <taxon>Tracheophyta</taxon>
        <taxon>Spermatophyta</taxon>
        <taxon>Magnoliopsida</taxon>
        <taxon>Liliopsida</taxon>
        <taxon>Poales</taxon>
        <taxon>Cyperaceae</taxon>
        <taxon>Cyperoideae</taxon>
        <taxon>Cariceae</taxon>
        <taxon>Carex</taxon>
        <taxon>Carex subgen. Euthyceras</taxon>
    </lineage>
</organism>